<accession>A0A231SAF8</accession>
<reference evidence="1 2" key="1">
    <citation type="journal article" date="2015" name="PLoS ONE">
        <title>Genome Sequence of Bacillus endophyticus and Analysis of Its Companion Mechanism in the Ketogulonigenium vulgare-Bacillus Strain Consortium.</title>
        <authorList>
            <person name="Jia N."/>
            <person name="Du J."/>
            <person name="Ding M.Z."/>
            <person name="Gao F."/>
            <person name="Yuan Y.J."/>
        </authorList>
    </citation>
    <scope>NUCLEOTIDE SEQUENCE [LARGE SCALE GENOMIC DNA]</scope>
    <source>
        <strain evidence="1 2">Hbe603</strain>
    </source>
</reference>
<proteinExistence type="predicted"/>
<dbReference type="GeneID" id="93702427"/>
<dbReference type="RefSeq" id="WP_019393143.1">
    <property type="nucleotide sequence ID" value="NZ_ALIM01000023.1"/>
</dbReference>
<dbReference type="Pfam" id="PF10782">
    <property type="entry name" value="zf-C2HCIx2C"/>
    <property type="match status" value="1"/>
</dbReference>
<evidence type="ECO:0000313" key="2">
    <source>
        <dbReference type="Proteomes" id="UP000036202"/>
    </source>
</evidence>
<sequence length="66" mass="7733">MNRKEILEELTHLSDYYCEGCLIKKTLNKEKGKKHAQTFCIKQCTVGEKLQKYGELLMTEPARNKQ</sequence>
<name>A0A0H4KDK6_9BACI</name>
<organism evidence="1 2">
    <name type="scientific">Priestia filamentosa</name>
    <dbReference type="NCBI Taxonomy" id="1402861"/>
    <lineage>
        <taxon>Bacteria</taxon>
        <taxon>Bacillati</taxon>
        <taxon>Bacillota</taxon>
        <taxon>Bacilli</taxon>
        <taxon>Bacillales</taxon>
        <taxon>Bacillaceae</taxon>
        <taxon>Priestia</taxon>
    </lineage>
</organism>
<dbReference type="EMBL" id="CP011974">
    <property type="protein sequence ID" value="AKO91685.1"/>
    <property type="molecule type" value="Genomic_DNA"/>
</dbReference>
<keyword evidence="2" id="KW-1185">Reference proteome</keyword>
<protein>
    <submittedName>
        <fullName evidence="1">Uncharacterized protein</fullName>
    </submittedName>
</protein>
<gene>
    <name evidence="1" type="ORF">BEH_05940</name>
</gene>
<dbReference type="AlphaFoldDB" id="A0A0H4KDK6"/>
<evidence type="ECO:0000313" key="1">
    <source>
        <dbReference type="EMBL" id="AKO91685.1"/>
    </source>
</evidence>
<dbReference type="Proteomes" id="UP000036202">
    <property type="component" value="Chromosome"/>
</dbReference>
<reference evidence="2" key="2">
    <citation type="submission" date="2015-06" db="EMBL/GenBank/DDBJ databases">
        <title>Genome Sequence of Bacillus endophyticus and Analysis of its Companion Mechanism in the Ketogulonigenium vulgare-Bacillus strain Consortium.</title>
        <authorList>
            <person name="Jia N."/>
            <person name="Du J."/>
            <person name="Ding M.-Z."/>
            <person name="Gao F."/>
            <person name="Yuan Y.-J."/>
        </authorList>
    </citation>
    <scope>NUCLEOTIDE SEQUENCE [LARGE SCALE GENOMIC DNA]</scope>
    <source>
        <strain evidence="2">Hbe603</strain>
    </source>
</reference>
<accession>A0A0H4KDK6</accession>
<dbReference type="KEGG" id="beo:BEH_05940"/>
<dbReference type="OrthoDB" id="2454446at2"/>
<dbReference type="PATRIC" id="fig|135735.6.peg.1182"/>
<dbReference type="eggNOG" id="ENOG50331EA">
    <property type="taxonomic scope" value="Bacteria"/>
</dbReference>
<dbReference type="InterPro" id="IPR019718">
    <property type="entry name" value="DUF2602"/>
</dbReference>